<comment type="caution">
    <text evidence="1">The sequence shown here is derived from an EMBL/GenBank/DDBJ whole genome shotgun (WGS) entry which is preliminary data.</text>
</comment>
<dbReference type="PANTHER" id="PTHR38790:SF4">
    <property type="entry name" value="2EXR DOMAIN-CONTAINING PROTEIN"/>
    <property type="match status" value="1"/>
</dbReference>
<dbReference type="AlphaFoldDB" id="A0A4Z0YXP4"/>
<dbReference type="STRING" id="37992.A0A4Z0YXP4"/>
<evidence type="ECO:0000313" key="2">
    <source>
        <dbReference type="Proteomes" id="UP000297716"/>
    </source>
</evidence>
<protein>
    <submittedName>
        <fullName evidence="1">Uncharacterized protein</fullName>
    </submittedName>
</protein>
<dbReference type="PANTHER" id="PTHR38790">
    <property type="entry name" value="2EXR DOMAIN-CONTAINING PROTEIN-RELATED"/>
    <property type="match status" value="1"/>
</dbReference>
<name>A0A4Z0YXP4_9PEZI</name>
<dbReference type="Proteomes" id="UP000297716">
    <property type="component" value="Unassembled WGS sequence"/>
</dbReference>
<proteinExistence type="predicted"/>
<dbReference type="EMBL" id="SKBN01000100">
    <property type="protein sequence ID" value="TGJ83233.1"/>
    <property type="molecule type" value="Genomic_DNA"/>
</dbReference>
<evidence type="ECO:0000313" key="1">
    <source>
        <dbReference type="EMBL" id="TGJ83233.1"/>
    </source>
</evidence>
<organism evidence="1 2">
    <name type="scientific">Xylaria hypoxylon</name>
    <dbReference type="NCBI Taxonomy" id="37992"/>
    <lineage>
        <taxon>Eukaryota</taxon>
        <taxon>Fungi</taxon>
        <taxon>Dikarya</taxon>
        <taxon>Ascomycota</taxon>
        <taxon>Pezizomycotina</taxon>
        <taxon>Sordariomycetes</taxon>
        <taxon>Xylariomycetidae</taxon>
        <taxon>Xylariales</taxon>
        <taxon>Xylariaceae</taxon>
        <taxon>Xylaria</taxon>
    </lineage>
</organism>
<gene>
    <name evidence="1" type="ORF">E0Z10_g5536</name>
</gene>
<dbReference type="OrthoDB" id="515692at2759"/>
<accession>A0A4Z0YXP4</accession>
<reference evidence="1 2" key="1">
    <citation type="submission" date="2019-03" db="EMBL/GenBank/DDBJ databases">
        <title>Draft genome sequence of Xylaria hypoxylon DSM 108379, a ubiquitous saprotrophic-parasitic fungi on hardwood.</title>
        <authorList>
            <person name="Buettner E."/>
            <person name="Leonhardt S."/>
            <person name="Gebauer A.M."/>
            <person name="Liers C."/>
            <person name="Hofrichter M."/>
            <person name="Kellner H."/>
        </authorList>
    </citation>
    <scope>NUCLEOTIDE SEQUENCE [LARGE SCALE GENOMIC DNA]</scope>
    <source>
        <strain evidence="1 2">DSM 108379</strain>
    </source>
</reference>
<sequence length="517" mass="59304">MHTMEDCRGGAASTCTISAPQQLTLALKLSLAFPPLICSVFLTRLHDMATLNEQRRLEVERIIRNYDKKGRPVRYYSHKVGVAILKYGIGYPIMGVLWVFTMLCFTGRPPFSYGPCGTGRMQARRRERIHTRVKANVPRPLYRHRVQNHDLDLKAHYAIDEGALNKRRRLSFVADDEGQPKKPQGLLRRAKRTVLLSRGRNKTPLERSRLIELPAEIRALIWKYALGNRTIHIFYGEPIKRQPYVFPLKPSLFPLRIRRARTGDKIVRRLSCVECVHRASPNGWENRHPLKHSCPDCGVLWNSFGECTGKVQWGDTPDAGWSTCPPADEMGKLDVVAVEREWKPLALLSTCRQIDNTFYFSLPHAHSHFSLSHMHTKPISDFSSTILVQRLNRITRVSTTTFLNSPQFEDLPNVLAQDLPGLQYLELQAIMVKENVWTLPGPDIEALSKLVREMSNRVTGARVILRADLDNRALSMLESQLPDGLQVITVPDEVWKRRAMIFERFRSISRNMYVELD</sequence>
<keyword evidence="2" id="KW-1185">Reference proteome</keyword>